<dbReference type="EMBL" id="CAEZTQ010000050">
    <property type="protein sequence ID" value="CAB4569689.1"/>
    <property type="molecule type" value="Genomic_DNA"/>
</dbReference>
<dbReference type="EMBL" id="CAEZTC010000040">
    <property type="protein sequence ID" value="CAB4555315.1"/>
    <property type="molecule type" value="Genomic_DNA"/>
</dbReference>
<reference evidence="2" key="1">
    <citation type="submission" date="2020-05" db="EMBL/GenBank/DDBJ databases">
        <authorList>
            <person name="Chiriac C."/>
            <person name="Salcher M."/>
            <person name="Ghai R."/>
            <person name="Kavagutti S V."/>
        </authorList>
    </citation>
    <scope>NUCLEOTIDE SEQUENCE</scope>
</reference>
<accession>A0A6J6E357</accession>
<organism evidence="2">
    <name type="scientific">freshwater metagenome</name>
    <dbReference type="NCBI Taxonomy" id="449393"/>
    <lineage>
        <taxon>unclassified sequences</taxon>
        <taxon>metagenomes</taxon>
        <taxon>ecological metagenomes</taxon>
    </lineage>
</organism>
<sequence>MAHQPKTAGVGRIDLDGVQGFKFAENECLRIGREAGTQIVGGEVVALHLGSAILEHHIGHEYPRAVNVGLTARRAPAGIEGVGEPSQVRVNRDGLAGEVGARIGSCAREADADGVSGGVQERKGRHRREGVGGELRVRHNRPSGAVGGCRRHINARDFGETVGVRGAVDVDENPVADRCDGRRFPRAPLHDIVPGHVVGLASTRALRGEVETEQLVARVGECGVGHARHVVVHIPLGADFRGVADCGHPPRGTAIEVAPTFAIT</sequence>
<protein>
    <submittedName>
        <fullName evidence="2">Unannotated protein</fullName>
    </submittedName>
</protein>
<proteinExistence type="predicted"/>
<gene>
    <name evidence="1" type="ORF">UFOPK1572_00453</name>
    <name evidence="2" type="ORF">UFOPK1704_00366</name>
</gene>
<evidence type="ECO:0000313" key="2">
    <source>
        <dbReference type="EMBL" id="CAB4569689.1"/>
    </source>
</evidence>
<evidence type="ECO:0000313" key="1">
    <source>
        <dbReference type="EMBL" id="CAB4555315.1"/>
    </source>
</evidence>
<name>A0A6J6E357_9ZZZZ</name>
<dbReference type="AlphaFoldDB" id="A0A6J6E357"/>